<dbReference type="OrthoDB" id="508029at2"/>
<evidence type="ECO:0000313" key="2">
    <source>
        <dbReference type="Proteomes" id="UP000029738"/>
    </source>
</evidence>
<comment type="caution">
    <text evidence="1">The sequence shown here is derived from an EMBL/GenBank/DDBJ whole genome shotgun (WGS) entry which is preliminary data.</text>
</comment>
<name>A0A8S9SRD0_9CYAN</name>
<reference evidence="1" key="1">
    <citation type="journal article" date="2015" name="Genome Announc.">
        <title>Draft Genome Sequence of Tolypothrix boutellei Strain VB521301.</title>
        <authorList>
            <person name="Chandrababunaidu M.M."/>
            <person name="Singh D."/>
            <person name="Sen D."/>
            <person name="Bhan S."/>
            <person name="Das S."/>
            <person name="Gupta A."/>
            <person name="Adhikary S.P."/>
            <person name="Tripathy S."/>
        </authorList>
    </citation>
    <scope>NUCLEOTIDE SEQUENCE</scope>
    <source>
        <strain evidence="1">VB521301</strain>
    </source>
</reference>
<organism evidence="1 2">
    <name type="scientific">Tolypothrix bouteillei VB521301</name>
    <dbReference type="NCBI Taxonomy" id="1479485"/>
    <lineage>
        <taxon>Bacteria</taxon>
        <taxon>Bacillati</taxon>
        <taxon>Cyanobacteriota</taxon>
        <taxon>Cyanophyceae</taxon>
        <taxon>Nostocales</taxon>
        <taxon>Tolypothrichaceae</taxon>
        <taxon>Tolypothrix</taxon>
    </lineage>
</organism>
<keyword evidence="2" id="KW-1185">Reference proteome</keyword>
<reference evidence="1" key="2">
    <citation type="submission" date="2019-11" db="EMBL/GenBank/DDBJ databases">
        <title>Improved Assembly of Tolypothrix boutellei genome.</title>
        <authorList>
            <person name="Sarangi A.N."/>
            <person name="Mukherjee M."/>
            <person name="Ghosh S."/>
            <person name="Singh D."/>
            <person name="Das A."/>
            <person name="Kant S."/>
            <person name="Prusty A."/>
            <person name="Tripathy S."/>
        </authorList>
    </citation>
    <scope>NUCLEOTIDE SEQUENCE</scope>
    <source>
        <strain evidence="1">VB521301</strain>
    </source>
</reference>
<sequence length="391" mass="44569">MPQLQAVATNEQVIAQQEFEKYVKAQGATTALQTGSDSFEGLAQSTSHILNHALWLAQQKEQLSKREYRQLLNCRGWKNEDRKYLKVAAAFKQFSDRDLTQIEPATIFQLANNPKKYQSVIDLLQTLTEINQSAVRDLIVKQRQPKEPKQELPSIWRRTKNGGRYCQIPPIQETDERTGTALQKMMDDEGLTAQRIVAEAIALRQAYKEGRLMLVESFEPTCDRETSKDWETNSSNVWLDEPNTDIATKEFEEHIEGAWTFEPDPEKDEPVEDDGEYSAVVESETECGSPSPVELLIETFQNASSWEPIREALLVHEDCKQQAWDVLTPIEKKRVRGLMPIEVKKLSEAKKAGLIVDFKELREGIYQVRRRGILLGEVVSSSGLDAFLTQL</sequence>
<dbReference type="Proteomes" id="UP000029738">
    <property type="component" value="Unassembled WGS sequence"/>
</dbReference>
<proteinExistence type="predicted"/>
<accession>A0A8S9SRD0</accession>
<evidence type="ECO:0000313" key="1">
    <source>
        <dbReference type="EMBL" id="KAF3883691.1"/>
    </source>
</evidence>
<dbReference type="AlphaFoldDB" id="A0A8S9SRD0"/>
<protein>
    <submittedName>
        <fullName evidence="1">Uncharacterized protein</fullName>
    </submittedName>
</protein>
<dbReference type="EMBL" id="JHEG04000002">
    <property type="protein sequence ID" value="KAF3883691.1"/>
    <property type="molecule type" value="Genomic_DNA"/>
</dbReference>
<dbReference type="RefSeq" id="WP_063779533.1">
    <property type="nucleotide sequence ID" value="NZ_JHEG04000002.1"/>
</dbReference>
<gene>
    <name evidence="1" type="ORF">DA73_0400038815</name>
</gene>